<evidence type="ECO:0000313" key="1">
    <source>
        <dbReference type="EMBL" id="CEK60809.1"/>
    </source>
</evidence>
<gene>
    <name evidence="1" type="primary">ORF40434</name>
</gene>
<accession>A0A0B6YWV2</accession>
<dbReference type="EMBL" id="HACG01013944">
    <property type="protein sequence ID" value="CEK60809.1"/>
    <property type="molecule type" value="Transcribed_RNA"/>
</dbReference>
<protein>
    <submittedName>
        <fullName evidence="1">Uncharacterized protein</fullName>
    </submittedName>
</protein>
<name>A0A0B6YWV2_9EUPU</name>
<reference evidence="1" key="1">
    <citation type="submission" date="2014-12" db="EMBL/GenBank/DDBJ databases">
        <title>Insight into the proteome of Arion vulgaris.</title>
        <authorList>
            <person name="Aradska J."/>
            <person name="Bulat T."/>
            <person name="Smidak R."/>
            <person name="Sarate P."/>
            <person name="Gangsoo J."/>
            <person name="Sialana F."/>
            <person name="Bilban M."/>
            <person name="Lubec G."/>
        </authorList>
    </citation>
    <scope>NUCLEOTIDE SEQUENCE</scope>
    <source>
        <tissue evidence="1">Skin</tissue>
    </source>
</reference>
<feature type="non-terminal residue" evidence="1">
    <location>
        <position position="64"/>
    </location>
</feature>
<organism evidence="1">
    <name type="scientific">Arion vulgaris</name>
    <dbReference type="NCBI Taxonomy" id="1028688"/>
    <lineage>
        <taxon>Eukaryota</taxon>
        <taxon>Metazoa</taxon>
        <taxon>Spiralia</taxon>
        <taxon>Lophotrochozoa</taxon>
        <taxon>Mollusca</taxon>
        <taxon>Gastropoda</taxon>
        <taxon>Heterobranchia</taxon>
        <taxon>Euthyneura</taxon>
        <taxon>Panpulmonata</taxon>
        <taxon>Eupulmonata</taxon>
        <taxon>Stylommatophora</taxon>
        <taxon>Helicina</taxon>
        <taxon>Arionoidea</taxon>
        <taxon>Arionidae</taxon>
        <taxon>Arion</taxon>
    </lineage>
</organism>
<proteinExistence type="predicted"/>
<dbReference type="AlphaFoldDB" id="A0A0B6YWV2"/>
<sequence>MLLRTKSLRLKEKIVAEYDQVDERLCVGKLVTETEASQYDIKALCTIIKKVERKHHIKLRLSLK</sequence>